<dbReference type="Gene3D" id="1.10.510.10">
    <property type="entry name" value="Transferase(Phosphotransferase) domain 1"/>
    <property type="match status" value="1"/>
</dbReference>
<dbReference type="InterPro" id="IPR011009">
    <property type="entry name" value="Kinase-like_dom_sf"/>
</dbReference>
<dbReference type="Proteomes" id="UP000307943">
    <property type="component" value="Unassembled WGS sequence"/>
</dbReference>
<gene>
    <name evidence="2" type="ORF">FE784_30480</name>
</gene>
<dbReference type="GO" id="GO:0016740">
    <property type="term" value="F:transferase activity"/>
    <property type="evidence" value="ECO:0007669"/>
    <property type="project" value="UniProtKB-KW"/>
</dbReference>
<dbReference type="SUPFAM" id="SSF56112">
    <property type="entry name" value="Protein kinase-like (PK-like)"/>
    <property type="match status" value="1"/>
</dbReference>
<evidence type="ECO:0000313" key="3">
    <source>
        <dbReference type="Proteomes" id="UP000307943"/>
    </source>
</evidence>
<reference evidence="2 3" key="1">
    <citation type="submission" date="2019-05" db="EMBL/GenBank/DDBJ databases">
        <title>We sequenced the genome of Paenibacillus hemerocallicola KCTC 33185 for further insight into its adaptation and study the phylogeny of Paenibacillus.</title>
        <authorList>
            <person name="Narsing Rao M.P."/>
        </authorList>
    </citation>
    <scope>NUCLEOTIDE SEQUENCE [LARGE SCALE GENOMIC DNA]</scope>
    <source>
        <strain evidence="2 3">KCTC 33185</strain>
    </source>
</reference>
<dbReference type="Gene3D" id="3.30.200.20">
    <property type="entry name" value="Phosphorylase Kinase, domain 1"/>
    <property type="match status" value="1"/>
</dbReference>
<dbReference type="Gene3D" id="1.20.58.840">
    <property type="match status" value="1"/>
</dbReference>
<comment type="caution">
    <text evidence="2">The sequence shown here is derived from an EMBL/GenBank/DDBJ whole genome shotgun (WGS) entry which is preliminary data.</text>
</comment>
<dbReference type="OrthoDB" id="1645186at2"/>
<dbReference type="RefSeq" id="WP_139606042.1">
    <property type="nucleotide sequence ID" value="NZ_VDCQ01000058.1"/>
</dbReference>
<evidence type="ECO:0000313" key="2">
    <source>
        <dbReference type="EMBL" id="TNJ62496.1"/>
    </source>
</evidence>
<dbReference type="EMBL" id="VDCQ01000058">
    <property type="protein sequence ID" value="TNJ62496.1"/>
    <property type="molecule type" value="Genomic_DNA"/>
</dbReference>
<keyword evidence="2" id="KW-0808">Transferase</keyword>
<sequence>MNHLKTVLKDHYDIVMTNVSPQQGGWAALAYKVFDGNHAYFLKVYEKSRASTPKWTALIDKYVPILVWLLHNSGLTNKIPVPLPTKNGEYKCEDEHGIYLLYEYIDGETIGDKNLTADQVCQLADIITELHSYGEKLPLETDSIEENYDVPYCLQLSDLLDKDYRDLPDELKKAIHPHLKQLKDLVHTIEELSARLKKSNLKMALCHTDIHNWNLMQSDRQLILIDWEGLRLAPVEADLMFLVDKPYYEEFATLYRKSHKNFEINPDALQFYKGRRELEDIWEFIEQLLFDKQDDHQRAGTLKSLKETLTLLS</sequence>
<name>A0A5C4T0M5_9BACL</name>
<proteinExistence type="predicted"/>
<organism evidence="2 3">
    <name type="scientific">Paenibacillus hemerocallicola</name>
    <dbReference type="NCBI Taxonomy" id="1172614"/>
    <lineage>
        <taxon>Bacteria</taxon>
        <taxon>Bacillati</taxon>
        <taxon>Bacillota</taxon>
        <taxon>Bacilli</taxon>
        <taxon>Bacillales</taxon>
        <taxon>Paenibacillaceae</taxon>
        <taxon>Paenibacillus</taxon>
    </lineage>
</organism>
<feature type="domain" description="Aminoglycoside phosphotransferase" evidence="1">
    <location>
        <begin position="21"/>
        <end position="259"/>
    </location>
</feature>
<accession>A0A5C4T0M5</accession>
<evidence type="ECO:0000259" key="1">
    <source>
        <dbReference type="Pfam" id="PF01636"/>
    </source>
</evidence>
<protein>
    <submittedName>
        <fullName evidence="2">Aminoglycoside phosphotransferase family protein</fullName>
    </submittedName>
</protein>
<dbReference type="Pfam" id="PF01636">
    <property type="entry name" value="APH"/>
    <property type="match status" value="1"/>
</dbReference>
<keyword evidence="3" id="KW-1185">Reference proteome</keyword>
<dbReference type="InterPro" id="IPR002575">
    <property type="entry name" value="Aminoglycoside_PTrfase"/>
</dbReference>
<dbReference type="AlphaFoldDB" id="A0A5C4T0M5"/>